<dbReference type="Pfam" id="PF12866">
    <property type="entry name" value="DUF3823"/>
    <property type="match status" value="1"/>
</dbReference>
<feature type="chain" id="PRO_5045796490" evidence="1">
    <location>
        <begin position="20"/>
        <end position="223"/>
    </location>
</feature>
<dbReference type="PROSITE" id="PS51257">
    <property type="entry name" value="PROKAR_LIPOPROTEIN"/>
    <property type="match status" value="1"/>
</dbReference>
<gene>
    <name evidence="4" type="ORF">J2I46_08865</name>
</gene>
<accession>A0ABS3JH09</accession>
<dbReference type="Gene3D" id="2.60.40.2060">
    <property type="match status" value="1"/>
</dbReference>
<dbReference type="Gene3D" id="2.60.40.1120">
    <property type="entry name" value="Carboxypeptidase-like, regulatory domain"/>
    <property type="match status" value="1"/>
</dbReference>
<sequence>MKAILFSLLAGTVLLASCAKDNYEPPKSTLTGRVIYDNQPVGVRTNGVQLELWQKGYQLFTKIPVIVSQEGTFSAALFDGDYKLVRLRGNGPWVDNTDTINVSVRGAATIDVPVQPFFVIRNPSIQRSGTSLTGSLTVGQVVTGRAIERVTMYVGTTQFVDVTNNVGSANVATAALADLSKPLPLSLTLPAAVSSRPYFYARIGVKTVGVAELIYSPVQKITL</sequence>
<evidence type="ECO:0000259" key="3">
    <source>
        <dbReference type="Pfam" id="PF18003"/>
    </source>
</evidence>
<evidence type="ECO:0000259" key="2">
    <source>
        <dbReference type="Pfam" id="PF12866"/>
    </source>
</evidence>
<feature type="domain" description="DUF3823" evidence="3">
    <location>
        <begin position="118"/>
        <end position="220"/>
    </location>
</feature>
<dbReference type="Pfam" id="PF18003">
    <property type="entry name" value="DUF3823_C"/>
    <property type="match status" value="1"/>
</dbReference>
<feature type="signal peptide" evidence="1">
    <location>
        <begin position="1"/>
        <end position="19"/>
    </location>
</feature>
<organism evidence="4 5">
    <name type="scientific">Fibrella forsythiae</name>
    <dbReference type="NCBI Taxonomy" id="2817061"/>
    <lineage>
        <taxon>Bacteria</taxon>
        <taxon>Pseudomonadati</taxon>
        <taxon>Bacteroidota</taxon>
        <taxon>Cytophagia</taxon>
        <taxon>Cytophagales</taxon>
        <taxon>Spirosomataceae</taxon>
        <taxon>Fibrella</taxon>
    </lineage>
</organism>
<evidence type="ECO:0000256" key="1">
    <source>
        <dbReference type="SAM" id="SignalP"/>
    </source>
</evidence>
<feature type="domain" description="DUF3823" evidence="2">
    <location>
        <begin position="28"/>
        <end position="115"/>
    </location>
</feature>
<dbReference type="InterPro" id="IPR041186">
    <property type="entry name" value="DUF3823_C"/>
</dbReference>
<dbReference type="EMBL" id="JAFMYW010000002">
    <property type="protein sequence ID" value="MBO0948688.1"/>
    <property type="molecule type" value="Genomic_DNA"/>
</dbReference>
<dbReference type="InterPro" id="IPR024278">
    <property type="entry name" value="DUF3823_N"/>
</dbReference>
<protein>
    <submittedName>
        <fullName evidence="4">DUF3823 domain-containing protein</fullName>
    </submittedName>
</protein>
<dbReference type="Proteomes" id="UP000664628">
    <property type="component" value="Unassembled WGS sequence"/>
</dbReference>
<comment type="caution">
    <text evidence="4">The sequence shown here is derived from an EMBL/GenBank/DDBJ whole genome shotgun (WGS) entry which is preliminary data.</text>
</comment>
<keyword evidence="5" id="KW-1185">Reference proteome</keyword>
<dbReference type="RefSeq" id="WP_207328644.1">
    <property type="nucleotide sequence ID" value="NZ_JAFMYW010000002.1"/>
</dbReference>
<name>A0ABS3JH09_9BACT</name>
<evidence type="ECO:0000313" key="5">
    <source>
        <dbReference type="Proteomes" id="UP000664628"/>
    </source>
</evidence>
<evidence type="ECO:0000313" key="4">
    <source>
        <dbReference type="EMBL" id="MBO0948688.1"/>
    </source>
</evidence>
<keyword evidence="1" id="KW-0732">Signal</keyword>
<reference evidence="4 5" key="1">
    <citation type="submission" date="2021-03" db="EMBL/GenBank/DDBJ databases">
        <title>Fibrella sp. HMF5405 genome sequencing and assembly.</title>
        <authorList>
            <person name="Kang H."/>
            <person name="Kim H."/>
            <person name="Bae S."/>
            <person name="Joh K."/>
        </authorList>
    </citation>
    <scope>NUCLEOTIDE SEQUENCE [LARGE SCALE GENOMIC DNA]</scope>
    <source>
        <strain evidence="4 5">HMF5405</strain>
    </source>
</reference>
<proteinExistence type="predicted"/>